<comment type="caution">
    <text evidence="1">The sequence shown here is derived from an EMBL/GenBank/DDBJ whole genome shotgun (WGS) entry which is preliminary data.</text>
</comment>
<gene>
    <name evidence="1" type="ORF">HX018_03435</name>
</gene>
<name>A0ABT7NJC3_9SPHI</name>
<proteinExistence type="predicted"/>
<organism evidence="1 2">
    <name type="scientific">Sphingobacterium hotanense</name>
    <dbReference type="NCBI Taxonomy" id="649196"/>
    <lineage>
        <taxon>Bacteria</taxon>
        <taxon>Pseudomonadati</taxon>
        <taxon>Bacteroidota</taxon>
        <taxon>Sphingobacteriia</taxon>
        <taxon>Sphingobacteriales</taxon>
        <taxon>Sphingobacteriaceae</taxon>
        <taxon>Sphingobacterium</taxon>
    </lineage>
</organism>
<evidence type="ECO:0000313" key="2">
    <source>
        <dbReference type="Proteomes" id="UP001170954"/>
    </source>
</evidence>
<protein>
    <submittedName>
        <fullName evidence="1">Uncharacterized protein</fullName>
    </submittedName>
</protein>
<dbReference type="RefSeq" id="WP_286650469.1">
    <property type="nucleotide sequence ID" value="NZ_JACAGK010000006.1"/>
</dbReference>
<keyword evidence="2" id="KW-1185">Reference proteome</keyword>
<sequence>MDLGTEAEAKAGFNYNEGLLSQFFEGTVLEKRTQQYVAPKISLVVLAMEEGIAAGSAVAVPNDSNGQVMQEWEVENIAKTILW</sequence>
<reference evidence="1" key="1">
    <citation type="submission" date="2020-06" db="EMBL/GenBank/DDBJ databases">
        <authorList>
            <person name="Dong N."/>
        </authorList>
    </citation>
    <scope>NUCLEOTIDE SEQUENCE</scope>
    <source>
        <strain evidence="1">R1692</strain>
    </source>
</reference>
<reference evidence="1" key="2">
    <citation type="journal article" date="2022" name="Sci. Total Environ.">
        <title>Prevalence, transmission, and molecular epidemiology of tet(X)-positive bacteria among humans, animals, and environmental niches in China: An epidemiological, and genomic-based study.</title>
        <authorList>
            <person name="Dong N."/>
            <person name="Zeng Y."/>
            <person name="Cai C."/>
            <person name="Sun C."/>
            <person name="Lu J."/>
            <person name="Liu C."/>
            <person name="Zhou H."/>
            <person name="Sun Q."/>
            <person name="Shu L."/>
            <person name="Wang H."/>
            <person name="Wang Y."/>
            <person name="Wang S."/>
            <person name="Wu C."/>
            <person name="Chan E.W."/>
            <person name="Chen G."/>
            <person name="Shen Z."/>
            <person name="Chen S."/>
            <person name="Zhang R."/>
        </authorList>
    </citation>
    <scope>NUCLEOTIDE SEQUENCE</scope>
    <source>
        <strain evidence="1">R1692</strain>
    </source>
</reference>
<accession>A0ABT7NJC3</accession>
<dbReference type="Proteomes" id="UP001170954">
    <property type="component" value="Unassembled WGS sequence"/>
</dbReference>
<evidence type="ECO:0000313" key="1">
    <source>
        <dbReference type="EMBL" id="MDM1047295.1"/>
    </source>
</evidence>
<dbReference type="EMBL" id="JACAGK010000006">
    <property type="protein sequence ID" value="MDM1047295.1"/>
    <property type="molecule type" value="Genomic_DNA"/>
</dbReference>